<reference evidence="3" key="1">
    <citation type="submission" date="2021-02" db="EMBL/GenBank/DDBJ databases">
        <title>Neisseriaceae sp. 26B isolated from the cloaca of a Common Toad-headed Turtle (Mesoclemmys nasuta).</title>
        <authorList>
            <person name="Spergser J."/>
            <person name="Busse H.-J."/>
        </authorList>
    </citation>
    <scope>NUCLEOTIDE SEQUENCE</scope>
    <source>
        <strain evidence="3">26B</strain>
    </source>
</reference>
<name>A0A892ZGK2_9NEIS</name>
<accession>A0A892ZGK2</accession>
<evidence type="ECO:0000313" key="3">
    <source>
        <dbReference type="EMBL" id="QRQ82062.1"/>
    </source>
</evidence>
<dbReference type="KEGG" id="ptes:JQU52_10065"/>
<organism evidence="3 4">
    <name type="scientific">Paralysiella testudinis</name>
    <dbReference type="NCBI Taxonomy" id="2809020"/>
    <lineage>
        <taxon>Bacteria</taxon>
        <taxon>Pseudomonadati</taxon>
        <taxon>Pseudomonadota</taxon>
        <taxon>Betaproteobacteria</taxon>
        <taxon>Neisseriales</taxon>
        <taxon>Neisseriaceae</taxon>
        <taxon>Paralysiella</taxon>
    </lineage>
</organism>
<dbReference type="Pfam" id="PF04965">
    <property type="entry name" value="GPW_gp25"/>
    <property type="match status" value="1"/>
</dbReference>
<evidence type="ECO:0000259" key="1">
    <source>
        <dbReference type="Pfam" id="PF04965"/>
    </source>
</evidence>
<dbReference type="EMBL" id="CP069798">
    <property type="protein sequence ID" value="QRQ82062.1"/>
    <property type="molecule type" value="Genomic_DNA"/>
</dbReference>
<dbReference type="EMBL" id="CP069798">
    <property type="protein sequence ID" value="QRQ81071.1"/>
    <property type="molecule type" value="Genomic_DNA"/>
</dbReference>
<protein>
    <submittedName>
        <fullName evidence="3">GPW/gp25 family protein</fullName>
    </submittedName>
</protein>
<dbReference type="InterPro" id="IPR007048">
    <property type="entry name" value="IraD/Gp25-like"/>
</dbReference>
<dbReference type="Gene3D" id="3.10.450.40">
    <property type="match status" value="1"/>
</dbReference>
<dbReference type="Proteomes" id="UP000653156">
    <property type="component" value="Chromosome"/>
</dbReference>
<feature type="domain" description="IraD/Gp25-like" evidence="1">
    <location>
        <begin position="21"/>
        <end position="94"/>
    </location>
</feature>
<dbReference type="AlphaFoldDB" id="A0A892ZGK2"/>
<evidence type="ECO:0000313" key="2">
    <source>
        <dbReference type="EMBL" id="QRQ81071.1"/>
    </source>
</evidence>
<dbReference type="RefSeq" id="WP_230338356.1">
    <property type="nucleotide sequence ID" value="NZ_CP069798.1"/>
</dbReference>
<evidence type="ECO:0000313" key="4">
    <source>
        <dbReference type="Proteomes" id="UP000653156"/>
    </source>
</evidence>
<proteinExistence type="predicted"/>
<gene>
    <name evidence="3" type="ORF">JQU52_01030</name>
    <name evidence="2" type="ORF">JQU52_10065</name>
</gene>
<keyword evidence="4" id="KW-1185">Reference proteome</keyword>
<dbReference type="SUPFAM" id="SSF160719">
    <property type="entry name" value="gpW/gp25-like"/>
    <property type="match status" value="1"/>
</dbReference>
<sequence length="121" mass="13408">MNTQARSRHWQLAPDSTGIVQDAADIEQCIFNILGTRKGTDVCRPAFGSNHFDYIDTPEDVFVPNCVREVVLAVKTWEPRAEVTQVTFAGNAPHIVMTVHWRVAAAVAGEIYRSDILLKAA</sequence>
<dbReference type="KEGG" id="ptes:JQU52_01030"/>